<name>A0A238XSR3_9PSEU</name>
<dbReference type="InterPro" id="IPR006311">
    <property type="entry name" value="TAT_signal"/>
</dbReference>
<evidence type="ECO:0000313" key="5">
    <source>
        <dbReference type="EMBL" id="SNR61752.1"/>
    </source>
</evidence>
<feature type="domain" description="Peptidoglycan recognition protein family" evidence="4">
    <location>
        <begin position="42"/>
        <end position="197"/>
    </location>
</feature>
<dbReference type="Proteomes" id="UP000198348">
    <property type="component" value="Unassembled WGS sequence"/>
</dbReference>
<dbReference type="Gene3D" id="1.10.101.10">
    <property type="entry name" value="PGBD-like superfamily/PGBD"/>
    <property type="match status" value="1"/>
</dbReference>
<dbReference type="SMART" id="SM00701">
    <property type="entry name" value="PGRP"/>
    <property type="match status" value="1"/>
</dbReference>
<feature type="signal peptide" evidence="2">
    <location>
        <begin position="1"/>
        <end position="34"/>
    </location>
</feature>
<gene>
    <name evidence="5" type="ORF">SAMN06265360_11243</name>
</gene>
<dbReference type="GO" id="GO:0009253">
    <property type="term" value="P:peptidoglycan catabolic process"/>
    <property type="evidence" value="ECO:0007669"/>
    <property type="project" value="InterPro"/>
</dbReference>
<dbReference type="InterPro" id="IPR036366">
    <property type="entry name" value="PGBDSf"/>
</dbReference>
<dbReference type="InterPro" id="IPR002502">
    <property type="entry name" value="Amidase_domain"/>
</dbReference>
<dbReference type="PROSITE" id="PS51318">
    <property type="entry name" value="TAT"/>
    <property type="match status" value="1"/>
</dbReference>
<dbReference type="InterPro" id="IPR006619">
    <property type="entry name" value="PGRP_domain_met/bac"/>
</dbReference>
<dbReference type="RefSeq" id="WP_089301841.1">
    <property type="nucleotide sequence ID" value="NZ_FZNW01000012.1"/>
</dbReference>
<dbReference type="EMBL" id="FZNW01000012">
    <property type="protein sequence ID" value="SNR61752.1"/>
    <property type="molecule type" value="Genomic_DNA"/>
</dbReference>
<feature type="domain" description="N-acetylmuramoyl-L-alanine amidase" evidence="3">
    <location>
        <begin position="54"/>
        <end position="203"/>
    </location>
</feature>
<organism evidence="5 6">
    <name type="scientific">Haloechinothrix alba</name>
    <dbReference type="NCBI Taxonomy" id="664784"/>
    <lineage>
        <taxon>Bacteria</taxon>
        <taxon>Bacillati</taxon>
        <taxon>Actinomycetota</taxon>
        <taxon>Actinomycetes</taxon>
        <taxon>Pseudonocardiales</taxon>
        <taxon>Pseudonocardiaceae</taxon>
        <taxon>Haloechinothrix</taxon>
    </lineage>
</organism>
<dbReference type="InterPro" id="IPR036365">
    <property type="entry name" value="PGBD-like_sf"/>
</dbReference>
<dbReference type="PANTHER" id="PTHR11022:SF41">
    <property type="entry name" value="PEPTIDOGLYCAN-RECOGNITION PROTEIN LC-RELATED"/>
    <property type="match status" value="1"/>
</dbReference>
<dbReference type="AlphaFoldDB" id="A0A238XSR3"/>
<dbReference type="InterPro" id="IPR015510">
    <property type="entry name" value="PGRP"/>
</dbReference>
<reference evidence="6" key="1">
    <citation type="submission" date="2017-06" db="EMBL/GenBank/DDBJ databases">
        <authorList>
            <person name="Varghese N."/>
            <person name="Submissions S."/>
        </authorList>
    </citation>
    <scope>NUCLEOTIDE SEQUENCE [LARGE SCALE GENOMIC DNA]</scope>
    <source>
        <strain evidence="6">DSM 45207</strain>
    </source>
</reference>
<dbReference type="GO" id="GO:0008745">
    <property type="term" value="F:N-acetylmuramoyl-L-alanine amidase activity"/>
    <property type="evidence" value="ECO:0007669"/>
    <property type="project" value="InterPro"/>
</dbReference>
<evidence type="ECO:0000313" key="6">
    <source>
        <dbReference type="Proteomes" id="UP000198348"/>
    </source>
</evidence>
<feature type="chain" id="PRO_5012466856" evidence="2">
    <location>
        <begin position="35"/>
        <end position="328"/>
    </location>
</feature>
<dbReference type="SUPFAM" id="SSF55846">
    <property type="entry name" value="N-acetylmuramoyl-L-alanine amidase-like"/>
    <property type="match status" value="1"/>
</dbReference>
<comment type="similarity">
    <text evidence="1">Belongs to the N-acetylmuramoyl-L-alanine amidase 2 family.</text>
</comment>
<dbReference type="CDD" id="cd06583">
    <property type="entry name" value="PGRP"/>
    <property type="match status" value="1"/>
</dbReference>
<evidence type="ECO:0000259" key="4">
    <source>
        <dbReference type="SMART" id="SM00701"/>
    </source>
</evidence>
<dbReference type="Pfam" id="PF01510">
    <property type="entry name" value="Amidase_2"/>
    <property type="match status" value="1"/>
</dbReference>
<accession>A0A238XSR3</accession>
<dbReference type="Gene3D" id="3.40.80.10">
    <property type="entry name" value="Peptidoglycan recognition protein-like"/>
    <property type="match status" value="1"/>
</dbReference>
<evidence type="ECO:0000259" key="3">
    <source>
        <dbReference type="SMART" id="SM00644"/>
    </source>
</evidence>
<protein>
    <submittedName>
        <fullName evidence="5">N-acetylmuramoyl-L-alanine amidase</fullName>
    </submittedName>
</protein>
<keyword evidence="2" id="KW-0732">Signal</keyword>
<dbReference type="SMART" id="SM00644">
    <property type="entry name" value="Ami_2"/>
    <property type="match status" value="1"/>
</dbReference>
<sequence>MGTGARRTRRWVLRGGVTATAVGATALQVPAASAAGTNAREPAVYTTEHWKAREPAEPVTVHDHQPTYIVVHHTVEPNNSADTSRGSAFDVSRAIQNFHMDGRGWIDTGQQFTASKGGYLTEGRHRSLEVVRGGRRHVHGTNVAEHNHEVVGIECEGDYRDEDVPEPLWDALSDLVTYIADRYDIAPELIKGHRDFSSTQCPGDVLYARLDELRQEVGDRLGKPVGNRPEWPLLRQGDQGEDVRTAQHLLRARGARDVQPHGIFDSATRDAVADLAREHGTLDRSCCGSAHADEPGMLGADLWPRLVTGRRSTVEWKDHLTRLAPRSR</sequence>
<dbReference type="PANTHER" id="PTHR11022">
    <property type="entry name" value="PEPTIDOGLYCAN RECOGNITION PROTEIN"/>
    <property type="match status" value="1"/>
</dbReference>
<dbReference type="InterPro" id="IPR036505">
    <property type="entry name" value="Amidase/PGRP_sf"/>
</dbReference>
<proteinExistence type="inferred from homology"/>
<keyword evidence="6" id="KW-1185">Reference proteome</keyword>
<evidence type="ECO:0000256" key="2">
    <source>
        <dbReference type="SAM" id="SignalP"/>
    </source>
</evidence>
<dbReference type="OrthoDB" id="514320at2"/>
<dbReference type="GO" id="GO:0008270">
    <property type="term" value="F:zinc ion binding"/>
    <property type="evidence" value="ECO:0007669"/>
    <property type="project" value="InterPro"/>
</dbReference>
<dbReference type="SUPFAM" id="SSF47090">
    <property type="entry name" value="PGBD-like"/>
    <property type="match status" value="1"/>
</dbReference>
<evidence type="ECO:0000256" key="1">
    <source>
        <dbReference type="ARBA" id="ARBA00007553"/>
    </source>
</evidence>